<evidence type="ECO:0000256" key="1">
    <source>
        <dbReference type="SAM" id="MobiDB-lite"/>
    </source>
</evidence>
<dbReference type="AlphaFoldDB" id="A0A936TG76"/>
<evidence type="ECO:0000313" key="3">
    <source>
        <dbReference type="Proteomes" id="UP000727993"/>
    </source>
</evidence>
<reference evidence="2 3" key="1">
    <citation type="submission" date="2020-10" db="EMBL/GenBank/DDBJ databases">
        <title>Connecting structure to function with the recovery of over 1000 high-quality activated sludge metagenome-assembled genomes encoding full-length rRNA genes using long-read sequencing.</title>
        <authorList>
            <person name="Singleton C.M."/>
            <person name="Petriglieri F."/>
            <person name="Kristensen J.M."/>
            <person name="Kirkegaard R.H."/>
            <person name="Michaelsen T.Y."/>
            <person name="Andersen M.H."/>
            <person name="Karst S.M."/>
            <person name="Dueholm M.S."/>
            <person name="Nielsen P.H."/>
            <person name="Albertsen M."/>
        </authorList>
    </citation>
    <scope>NUCLEOTIDE SEQUENCE [LARGE SCALE GENOMIC DNA]</scope>
    <source>
        <strain evidence="2">Lyne_18-Q3-R50-59_MAXAC.006</strain>
    </source>
</reference>
<dbReference type="Gene3D" id="2.30.42.10">
    <property type="match status" value="1"/>
</dbReference>
<dbReference type="Proteomes" id="UP000727993">
    <property type="component" value="Unassembled WGS sequence"/>
</dbReference>
<sequence length="384" mass="39105">MPSGIPPDEPEETPPGTDHSSGGEPGSASAAPGGKADGTGEVPVHPDDRLWRHPSELARMRAAERTAGLQPTPAPTPGSARQGATSPRVSRIPTSAVIAAGVAAVIASVGGLIALASGGTADADDGPTPTLGGETAAESQPSIVAGSRRATGVMVDAAGVAIVAMDDPPEQATLIADGRRAPVTLRSADRRLALAAYQVDAADDPDGAATVGPTTLAATGQARESGDWALPTGTPDMNGLTSEWVPSDWGRILVADLGQRNVPPGTELTDRGRLLGLTTRTSDDRTMAVPWPVLRSLGARLRPQPLPAGDLPAQLSDDGDHPTVAKAWGDGTLRERDQVVAVGGHPVVSGDEAQAVAAFYLEGDTVKVRCQRSGRAITVAVKLE</sequence>
<dbReference type="EMBL" id="JADJZA010000007">
    <property type="protein sequence ID" value="MBK9297420.1"/>
    <property type="molecule type" value="Genomic_DNA"/>
</dbReference>
<evidence type="ECO:0008006" key="4">
    <source>
        <dbReference type="Google" id="ProtNLM"/>
    </source>
</evidence>
<feature type="region of interest" description="Disordered" evidence="1">
    <location>
        <begin position="1"/>
        <end position="53"/>
    </location>
</feature>
<protein>
    <recommendedName>
        <fullName evidence="4">PDZ domain-containing protein</fullName>
    </recommendedName>
</protein>
<organism evidence="2 3">
    <name type="scientific">Candidatus Neomicrothrix subdominans</name>
    <dbReference type="NCBI Taxonomy" id="2954438"/>
    <lineage>
        <taxon>Bacteria</taxon>
        <taxon>Bacillati</taxon>
        <taxon>Actinomycetota</taxon>
        <taxon>Acidimicrobiia</taxon>
        <taxon>Acidimicrobiales</taxon>
        <taxon>Microthrixaceae</taxon>
        <taxon>Candidatus Neomicrothrix</taxon>
    </lineage>
</organism>
<feature type="compositionally biased region" description="Basic and acidic residues" evidence="1">
    <location>
        <begin position="44"/>
        <end position="53"/>
    </location>
</feature>
<dbReference type="InterPro" id="IPR036034">
    <property type="entry name" value="PDZ_sf"/>
</dbReference>
<proteinExistence type="predicted"/>
<comment type="caution">
    <text evidence="2">The sequence shown here is derived from an EMBL/GenBank/DDBJ whole genome shotgun (WGS) entry which is preliminary data.</text>
</comment>
<evidence type="ECO:0000313" key="2">
    <source>
        <dbReference type="EMBL" id="MBK9297420.1"/>
    </source>
</evidence>
<dbReference type="SUPFAM" id="SSF50156">
    <property type="entry name" value="PDZ domain-like"/>
    <property type="match status" value="1"/>
</dbReference>
<feature type="region of interest" description="Disordered" evidence="1">
    <location>
        <begin position="65"/>
        <end position="89"/>
    </location>
</feature>
<feature type="compositionally biased region" description="Low complexity" evidence="1">
    <location>
        <begin position="14"/>
        <end position="34"/>
    </location>
</feature>
<gene>
    <name evidence="2" type="ORF">IPN02_11425</name>
</gene>
<accession>A0A936TG76</accession>
<name>A0A936TG76_9ACTN</name>